<dbReference type="GO" id="GO:0006086">
    <property type="term" value="P:pyruvate decarboxylation to acetyl-CoA"/>
    <property type="evidence" value="ECO:0007669"/>
    <property type="project" value="TreeGrafter"/>
</dbReference>
<reference evidence="6" key="1">
    <citation type="submission" date="2023-03" db="EMBL/GenBank/DDBJ databases">
        <authorList>
            <person name="Steffen K."/>
            <person name="Cardenas P."/>
        </authorList>
    </citation>
    <scope>NUCLEOTIDE SEQUENCE</scope>
</reference>
<proteinExistence type="predicted"/>
<dbReference type="PANTHER" id="PTHR11516">
    <property type="entry name" value="PYRUVATE DEHYDROGENASE E1 COMPONENT, ALPHA SUBUNIT BACTERIAL AND ORGANELLAR"/>
    <property type="match status" value="1"/>
</dbReference>
<dbReference type="EMBL" id="CASHTH010002766">
    <property type="protein sequence ID" value="CAI8034991.1"/>
    <property type="molecule type" value="Genomic_DNA"/>
</dbReference>
<accession>A0AA35X029</accession>
<evidence type="ECO:0000256" key="3">
    <source>
        <dbReference type="ARBA" id="ARBA00023002"/>
    </source>
</evidence>
<protein>
    <submittedName>
        <fullName evidence="6">Acetoin:2,6-dichlorophenolindophenol oxidoreductase subunit alpha</fullName>
    </submittedName>
</protein>
<dbReference type="InterPro" id="IPR029061">
    <property type="entry name" value="THDP-binding"/>
</dbReference>
<dbReference type="PANTHER" id="PTHR11516:SF60">
    <property type="entry name" value="PYRUVATE DEHYDROGENASE E1 COMPONENT SUBUNIT ALPHA"/>
    <property type="match status" value="1"/>
</dbReference>
<keyword evidence="2" id="KW-0809">Transit peptide</keyword>
<keyword evidence="7" id="KW-1185">Reference proteome</keyword>
<comment type="cofactor">
    <cofactor evidence="1">
        <name>thiamine diphosphate</name>
        <dbReference type="ChEBI" id="CHEBI:58937"/>
    </cofactor>
</comment>
<keyword evidence="3" id="KW-0560">Oxidoreductase</keyword>
<comment type="caution">
    <text evidence="6">The sequence shown here is derived from an EMBL/GenBank/DDBJ whole genome shotgun (WGS) entry which is preliminary data.</text>
</comment>
<dbReference type="AlphaFoldDB" id="A0AA35X029"/>
<gene>
    <name evidence="6" type="ORF">GBAR_LOCUS19640</name>
</gene>
<dbReference type="GO" id="GO:0004739">
    <property type="term" value="F:pyruvate dehydrogenase (acetyl-transferring) activity"/>
    <property type="evidence" value="ECO:0007669"/>
    <property type="project" value="TreeGrafter"/>
</dbReference>
<dbReference type="Proteomes" id="UP001174909">
    <property type="component" value="Unassembled WGS sequence"/>
</dbReference>
<dbReference type="InterPro" id="IPR050642">
    <property type="entry name" value="PDH_E1_Alpha_Subunit"/>
</dbReference>
<dbReference type="CDD" id="cd02000">
    <property type="entry name" value="TPP_E1_PDC_ADC_BCADC"/>
    <property type="match status" value="1"/>
</dbReference>
<organism evidence="6 7">
    <name type="scientific">Geodia barretti</name>
    <name type="common">Barrett's horny sponge</name>
    <dbReference type="NCBI Taxonomy" id="519541"/>
    <lineage>
        <taxon>Eukaryota</taxon>
        <taxon>Metazoa</taxon>
        <taxon>Porifera</taxon>
        <taxon>Demospongiae</taxon>
        <taxon>Heteroscleromorpha</taxon>
        <taxon>Tetractinellida</taxon>
        <taxon>Astrophorina</taxon>
        <taxon>Geodiidae</taxon>
        <taxon>Geodia</taxon>
    </lineage>
</organism>
<evidence type="ECO:0000259" key="5">
    <source>
        <dbReference type="Pfam" id="PF00676"/>
    </source>
</evidence>
<dbReference type="SUPFAM" id="SSF52518">
    <property type="entry name" value="Thiamin diphosphate-binding fold (THDP-binding)"/>
    <property type="match status" value="1"/>
</dbReference>
<dbReference type="Pfam" id="PF00676">
    <property type="entry name" value="E1_dh"/>
    <property type="match status" value="2"/>
</dbReference>
<evidence type="ECO:0000313" key="7">
    <source>
        <dbReference type="Proteomes" id="UP001174909"/>
    </source>
</evidence>
<name>A0AA35X029_GEOBA</name>
<feature type="domain" description="Dehydrogenase E1 component" evidence="5">
    <location>
        <begin position="17"/>
        <end position="106"/>
    </location>
</feature>
<feature type="domain" description="Dehydrogenase E1 component" evidence="5">
    <location>
        <begin position="109"/>
        <end position="289"/>
    </location>
</feature>
<keyword evidence="4" id="KW-0786">Thiamine pyrophosphate</keyword>
<evidence type="ECO:0000256" key="2">
    <source>
        <dbReference type="ARBA" id="ARBA00022946"/>
    </source>
</evidence>
<dbReference type="InterPro" id="IPR001017">
    <property type="entry name" value="DH_E1"/>
</dbReference>
<sequence length="302" mass="33405">MPVEAPSAEKLLDMYARMWCIRLFEEQAEYQSSQGKVMGALHTYIGEEGVAVPVCAHLQDTDYITSTHRGHGHCIAKGADISRMMAELFGRSTGYCKGKGGSMHIADFKLRGNGQVAVCFFGDGAANRGPFHENINIGAVWKLPVVYVCENNQFAQWTPQKDVTLVTDIANMSPAYGIPGVQVDGMDPLAVYEAAGEAIARARRGEGPTLLECKTYRFHGHNFGDPQQYRTREEIAEWSDNRDPVKQMAAHLRDAGILSDEQDADIQNTVQEEITAAVRFAESSPYPTPDELYKDVYSYDIG</sequence>
<evidence type="ECO:0000256" key="4">
    <source>
        <dbReference type="ARBA" id="ARBA00023052"/>
    </source>
</evidence>
<dbReference type="Gene3D" id="3.40.50.970">
    <property type="match status" value="1"/>
</dbReference>
<evidence type="ECO:0000313" key="6">
    <source>
        <dbReference type="EMBL" id="CAI8034991.1"/>
    </source>
</evidence>
<evidence type="ECO:0000256" key="1">
    <source>
        <dbReference type="ARBA" id="ARBA00001964"/>
    </source>
</evidence>